<evidence type="ECO:0000259" key="4">
    <source>
        <dbReference type="PROSITE" id="PS52035"/>
    </source>
</evidence>
<dbReference type="GO" id="GO:0008270">
    <property type="term" value="F:zinc ion binding"/>
    <property type="evidence" value="ECO:0007669"/>
    <property type="project" value="InterPro"/>
</dbReference>
<comment type="similarity">
    <text evidence="2 3">Belongs to the peptidase M14 family.</text>
</comment>
<feature type="active site" description="Proton donor/acceptor" evidence="3">
    <location>
        <position position="124"/>
    </location>
</feature>
<dbReference type="GO" id="GO:0004181">
    <property type="term" value="F:metallocarboxypeptidase activity"/>
    <property type="evidence" value="ECO:0007669"/>
    <property type="project" value="InterPro"/>
</dbReference>
<organism evidence="5 6">
    <name type="scientific">Steinernema glaseri</name>
    <dbReference type="NCBI Taxonomy" id="37863"/>
    <lineage>
        <taxon>Eukaryota</taxon>
        <taxon>Metazoa</taxon>
        <taxon>Ecdysozoa</taxon>
        <taxon>Nematoda</taxon>
        <taxon>Chromadorea</taxon>
        <taxon>Rhabditida</taxon>
        <taxon>Tylenchina</taxon>
        <taxon>Panagrolaimomorpha</taxon>
        <taxon>Strongyloidoidea</taxon>
        <taxon>Steinernematidae</taxon>
        <taxon>Steinernema</taxon>
    </lineage>
</organism>
<sequence>MLLINKSCANRVQRQKGHYGIVKIHRFFRALRDFFLNVKIDGYVNLHAFGAMIITPFNSDNETMPDDIDELIRVGQQMALKAGPHVDTAYRVGTSVTLLNYSSSGSLVDWAKLTANVKYSYAIELPPGKLKGTASDVSFQPPTSKLMSIARSAWEAVKVVMQAVVDYKEDPIDMSLEKILNSV</sequence>
<dbReference type="PANTHER" id="PTHR11705:SF91">
    <property type="entry name" value="FI01817P-RELATED"/>
    <property type="match status" value="1"/>
</dbReference>
<evidence type="ECO:0000313" key="5">
    <source>
        <dbReference type="Proteomes" id="UP000095287"/>
    </source>
</evidence>
<evidence type="ECO:0000256" key="3">
    <source>
        <dbReference type="PROSITE-ProRule" id="PRU01379"/>
    </source>
</evidence>
<dbReference type="GO" id="GO:0005615">
    <property type="term" value="C:extracellular space"/>
    <property type="evidence" value="ECO:0007669"/>
    <property type="project" value="TreeGrafter"/>
</dbReference>
<keyword evidence="5" id="KW-1185">Reference proteome</keyword>
<name>A0A1I7ZJM4_9BILA</name>
<proteinExistence type="inferred from homology"/>
<evidence type="ECO:0000256" key="1">
    <source>
        <dbReference type="ARBA" id="ARBA00001947"/>
    </source>
</evidence>
<evidence type="ECO:0000256" key="2">
    <source>
        <dbReference type="ARBA" id="ARBA00005988"/>
    </source>
</evidence>
<comment type="cofactor">
    <cofactor evidence="1">
        <name>Zn(2+)</name>
        <dbReference type="ChEBI" id="CHEBI:29105"/>
    </cofactor>
</comment>
<protein>
    <submittedName>
        <fullName evidence="6">Peptidase_M14 domain-containing protein</fullName>
    </submittedName>
</protein>
<evidence type="ECO:0000313" key="6">
    <source>
        <dbReference type="WBParaSite" id="L893_g27052.t1"/>
    </source>
</evidence>
<dbReference type="GO" id="GO:0006508">
    <property type="term" value="P:proteolysis"/>
    <property type="evidence" value="ECO:0007669"/>
    <property type="project" value="InterPro"/>
</dbReference>
<dbReference type="PANTHER" id="PTHR11705">
    <property type="entry name" value="PROTEASE FAMILY M14 CARBOXYPEPTIDASE A,B"/>
    <property type="match status" value="1"/>
</dbReference>
<dbReference type="WBParaSite" id="L893_g27052.t1">
    <property type="protein sequence ID" value="L893_g27052.t1"/>
    <property type="gene ID" value="L893_g27052"/>
</dbReference>
<dbReference type="Proteomes" id="UP000095287">
    <property type="component" value="Unplaced"/>
</dbReference>
<dbReference type="Pfam" id="PF00246">
    <property type="entry name" value="Peptidase_M14"/>
    <property type="match status" value="1"/>
</dbReference>
<dbReference type="Gene3D" id="3.40.630.10">
    <property type="entry name" value="Zn peptidases"/>
    <property type="match status" value="1"/>
</dbReference>
<feature type="domain" description="Peptidase M14" evidence="4">
    <location>
        <begin position="1"/>
        <end position="164"/>
    </location>
</feature>
<dbReference type="AlphaFoldDB" id="A0A1I7ZJM4"/>
<reference evidence="6" key="1">
    <citation type="submission" date="2016-11" db="UniProtKB">
        <authorList>
            <consortium name="WormBaseParasite"/>
        </authorList>
    </citation>
    <scope>IDENTIFICATION</scope>
</reference>
<dbReference type="InterPro" id="IPR000834">
    <property type="entry name" value="Peptidase_M14"/>
</dbReference>
<dbReference type="PROSITE" id="PS52035">
    <property type="entry name" value="PEPTIDASE_M14"/>
    <property type="match status" value="1"/>
</dbReference>
<accession>A0A1I7ZJM4</accession>
<dbReference type="SUPFAM" id="SSF53187">
    <property type="entry name" value="Zn-dependent exopeptidases"/>
    <property type="match status" value="1"/>
</dbReference>